<feature type="transmembrane region" description="Helical" evidence="1">
    <location>
        <begin position="12"/>
        <end position="38"/>
    </location>
</feature>
<feature type="transmembrane region" description="Helical" evidence="1">
    <location>
        <begin position="50"/>
        <end position="72"/>
    </location>
</feature>
<dbReference type="AlphaFoldDB" id="A0A1X9NJ38"/>
<sequence>MSIYLARYTAKLAMVVLVTTAIWLYGFLALATLKFIAMDVALSPMLSLQWIVQIFFFGGACYLYSLGIFWGFQQVLRVGPLKRVFAVLSALLASLLVIYLDNNAPTCCFKPRALCIDSQLGGIIMIVTWGVIPLLVDKRCR</sequence>
<feature type="transmembrane region" description="Helical" evidence="1">
    <location>
        <begin position="84"/>
        <end position="100"/>
    </location>
</feature>
<dbReference type="RefSeq" id="WP_085758132.1">
    <property type="nucleotide sequence ID" value="NZ_CP019343.1"/>
</dbReference>
<keyword evidence="3" id="KW-1185">Reference proteome</keyword>
<accession>A0A1X9NJ38</accession>
<evidence type="ECO:0000313" key="3">
    <source>
        <dbReference type="Proteomes" id="UP000193450"/>
    </source>
</evidence>
<keyword evidence="1" id="KW-0472">Membrane</keyword>
<dbReference type="STRING" id="716816.BST96_07650"/>
<dbReference type="KEGG" id="osg:BST96_07650"/>
<dbReference type="EMBL" id="CP019343">
    <property type="protein sequence ID" value="ARN74003.1"/>
    <property type="molecule type" value="Genomic_DNA"/>
</dbReference>
<evidence type="ECO:0000256" key="1">
    <source>
        <dbReference type="SAM" id="Phobius"/>
    </source>
</evidence>
<gene>
    <name evidence="2" type="ORF">BST96_07650</name>
</gene>
<feature type="transmembrane region" description="Helical" evidence="1">
    <location>
        <begin position="120"/>
        <end position="136"/>
    </location>
</feature>
<proteinExistence type="predicted"/>
<organism evidence="2 3">
    <name type="scientific">Oceanicoccus sagamiensis</name>
    <dbReference type="NCBI Taxonomy" id="716816"/>
    <lineage>
        <taxon>Bacteria</taxon>
        <taxon>Pseudomonadati</taxon>
        <taxon>Pseudomonadota</taxon>
        <taxon>Gammaproteobacteria</taxon>
        <taxon>Cellvibrionales</taxon>
        <taxon>Spongiibacteraceae</taxon>
        <taxon>Oceanicoccus</taxon>
    </lineage>
</organism>
<protein>
    <submittedName>
        <fullName evidence="2">Uncharacterized protein</fullName>
    </submittedName>
</protein>
<reference evidence="2 3" key="1">
    <citation type="submission" date="2016-11" db="EMBL/GenBank/DDBJ databases">
        <title>Trade-off between light-utilization and light-protection in marine flavobacteria.</title>
        <authorList>
            <person name="Kumagai Y."/>
        </authorList>
    </citation>
    <scope>NUCLEOTIDE SEQUENCE [LARGE SCALE GENOMIC DNA]</scope>
    <source>
        <strain evidence="2 3">NBRC 107125</strain>
    </source>
</reference>
<dbReference type="Proteomes" id="UP000193450">
    <property type="component" value="Chromosome"/>
</dbReference>
<keyword evidence="1" id="KW-0812">Transmembrane</keyword>
<evidence type="ECO:0000313" key="2">
    <source>
        <dbReference type="EMBL" id="ARN74003.1"/>
    </source>
</evidence>
<name>A0A1X9NJ38_9GAMM</name>
<keyword evidence="1" id="KW-1133">Transmembrane helix</keyword>